<dbReference type="EMBL" id="QTKU01000001">
    <property type="protein sequence ID" value="MBS8259049.1"/>
    <property type="molecule type" value="Genomic_DNA"/>
</dbReference>
<evidence type="ECO:0000313" key="1">
    <source>
        <dbReference type="EMBL" id="MBS8259049.1"/>
    </source>
</evidence>
<dbReference type="CDD" id="cd16441">
    <property type="entry name" value="beta_Kdo_transferase_KpsS"/>
    <property type="match status" value="1"/>
</dbReference>
<protein>
    <submittedName>
        <fullName evidence="1">Capsular biosynthesis protein</fullName>
    </submittedName>
</protein>
<reference evidence="1" key="2">
    <citation type="journal article" date="2021" name="Microorganisms">
        <title>Bacterial Dimethylsulfoniopropionate Biosynthesis in the East China Sea.</title>
        <authorList>
            <person name="Liu J."/>
            <person name="Zhang Y."/>
            <person name="Liu J."/>
            <person name="Zhong H."/>
            <person name="Williams B.T."/>
            <person name="Zheng Y."/>
            <person name="Curson A.R.J."/>
            <person name="Sun C."/>
            <person name="Sun H."/>
            <person name="Song D."/>
            <person name="Wagner Mackenzie B."/>
            <person name="Bermejo Martinez A."/>
            <person name="Todd J.D."/>
            <person name="Zhang X.H."/>
        </authorList>
    </citation>
    <scope>NUCLEOTIDE SEQUENCE</scope>
    <source>
        <strain evidence="1">AESS21</strain>
    </source>
</reference>
<evidence type="ECO:0000313" key="2">
    <source>
        <dbReference type="Proteomes" id="UP000705379"/>
    </source>
</evidence>
<dbReference type="Pfam" id="PF05159">
    <property type="entry name" value="Capsule_synth"/>
    <property type="match status" value="1"/>
</dbReference>
<organism evidence="1 2">
    <name type="scientific">Roseibium polysiphoniae</name>
    <dbReference type="NCBI Taxonomy" id="2571221"/>
    <lineage>
        <taxon>Bacteria</taxon>
        <taxon>Pseudomonadati</taxon>
        <taxon>Pseudomonadota</taxon>
        <taxon>Alphaproteobacteria</taxon>
        <taxon>Hyphomicrobiales</taxon>
        <taxon>Stappiaceae</taxon>
        <taxon>Roseibium</taxon>
    </lineage>
</organism>
<accession>A0A944C940</accession>
<sequence length="466" mass="52228">MVSGSPSGTEKIGCGVSKPAAKQKIFLFLQGPPSIFARTIADELELLGCKALRINLCPGDWLSWHDKRARSYRGTLAEWPKWLSKFCQANGVTDLVYYADRVPYHSAAAEVGNSLGLTCTTYEFGYLRPDWITLERDGMSAHSRFPKDPDIIREAAAGLPEIDRRPLFPFSFETEAVSEVTYNMSNVLFVGFYPCYTRDKLYHPFIDYLNNIPRLLLSRRRARNAAHLIDDVISSGCPYFVFPLQLQSDYQLRYNSQFSHIAEAAEEVVRSFAKAAPIASRLVFKVHPLDNGMEPWRKILRTIAKRYGVKKRVYVIDGGNLNQLLQHSAGALTINSTTGLHSLRVSCPTKVLGIALYDIDGLTCQKPIDDFWRDGSKPDPELLDALERLLAATIQVKGCFYTDKGRRAGAYEIARRLAAGSVNLPGALCDVAPRLKRARDLGIATTFDEQIASRGKTERWTHVWQG</sequence>
<proteinExistence type="predicted"/>
<dbReference type="GO" id="GO:0015774">
    <property type="term" value="P:polysaccharide transport"/>
    <property type="evidence" value="ECO:0007669"/>
    <property type="project" value="InterPro"/>
</dbReference>
<dbReference type="AlphaFoldDB" id="A0A944C940"/>
<reference evidence="1" key="1">
    <citation type="submission" date="2018-08" db="EMBL/GenBank/DDBJ databases">
        <authorList>
            <person name="Jin W."/>
            <person name="Wang H."/>
            <person name="Yang Y."/>
            <person name="Li M."/>
            <person name="Liu J."/>
        </authorList>
    </citation>
    <scope>NUCLEOTIDE SEQUENCE</scope>
    <source>
        <strain evidence="1">AESS21</strain>
    </source>
</reference>
<dbReference type="GO" id="GO:0000271">
    <property type="term" value="P:polysaccharide biosynthetic process"/>
    <property type="evidence" value="ECO:0007669"/>
    <property type="project" value="InterPro"/>
</dbReference>
<gene>
    <name evidence="1" type="ORF">DYI23_02355</name>
</gene>
<name>A0A944C940_9HYPH</name>
<comment type="caution">
    <text evidence="1">The sequence shown here is derived from an EMBL/GenBank/DDBJ whole genome shotgun (WGS) entry which is preliminary data.</text>
</comment>
<dbReference type="Proteomes" id="UP000705379">
    <property type="component" value="Unassembled WGS sequence"/>
</dbReference>
<dbReference type="InterPro" id="IPR007833">
    <property type="entry name" value="Capsule_polysaccharide_synth"/>
</dbReference>
<dbReference type="RefSeq" id="WP_213214734.1">
    <property type="nucleotide sequence ID" value="NZ_QTKU01000001.1"/>
</dbReference>